<gene>
    <name evidence="4" type="ORF">SPHINGO8BC_110240</name>
</gene>
<feature type="coiled-coil region" evidence="1">
    <location>
        <begin position="744"/>
        <end position="944"/>
    </location>
</feature>
<accession>A0A653YP05</accession>
<dbReference type="InterPro" id="IPR010090">
    <property type="entry name" value="Phage_tape_meas"/>
</dbReference>
<protein>
    <submittedName>
        <fullName evidence="4">Phage tail length tape-measure protein</fullName>
    </submittedName>
</protein>
<keyword evidence="1" id="KW-0175">Coiled coil</keyword>
<evidence type="ECO:0000256" key="1">
    <source>
        <dbReference type="SAM" id="Coils"/>
    </source>
</evidence>
<feature type="region of interest" description="Disordered" evidence="2">
    <location>
        <begin position="631"/>
        <end position="657"/>
    </location>
</feature>
<proteinExistence type="predicted"/>
<evidence type="ECO:0000256" key="2">
    <source>
        <dbReference type="SAM" id="MobiDB-lite"/>
    </source>
</evidence>
<evidence type="ECO:0000313" key="4">
    <source>
        <dbReference type="EMBL" id="VXC44318.1"/>
    </source>
</evidence>
<reference evidence="4 5" key="1">
    <citation type="submission" date="2019-10" db="EMBL/GenBank/DDBJ databases">
        <authorList>
            <person name="Karimi E."/>
        </authorList>
    </citation>
    <scope>NUCLEOTIDE SEQUENCE [LARGE SCALE GENOMIC DNA]</scope>
    <source>
        <strain evidence="4">Sphingobacterium sp. 8BC</strain>
    </source>
</reference>
<feature type="domain" description="Phage tail tape measure protein" evidence="3">
    <location>
        <begin position="143"/>
        <end position="327"/>
    </location>
</feature>
<evidence type="ECO:0000259" key="3">
    <source>
        <dbReference type="Pfam" id="PF10145"/>
    </source>
</evidence>
<evidence type="ECO:0000313" key="5">
    <source>
        <dbReference type="Proteomes" id="UP000432350"/>
    </source>
</evidence>
<sequence>MAKQRTDTEAVIKLVLDGKQAKTSGKELEDTFRKLRAELKKMKEEDDPAAYRKKAEELRKVAAAWADVRRELNGATAEARSFKDELKDMASNAIGGLSMAGLAYAAVNGVKTIISKNAELSDSYARVQKTTGLTEEAVDRLNDKFKKMDTRTANSELLGLAEVAGKLGISAEREVEGFVRAADKIGVALGEDLGGTEEAINSLGKLTDIFKLKDTFGIEEALIKVGSAINTLGASGTAAESELVDFANRLAGVAPAANISLPAVLGIASAQSELGQSMESASTAIGQFIIGMGTDIPRYAKVAGMSVKDFSSLLKTDANEALLRVLANAKSAGGGLEVMAKNMGVLEVSGSRGIAALSSMAENIDLVRKRQDEAKVSFDDGTSVLDEFNTMNNTLGANLDKLSNRLSNAWQKTGLRNWLTDVTAAMIDTRSGIDKLISSSRNQDKAFDESKESLKKLTDRYDHLKGQVSLNASEQSELKEIIQQISKVLPETVTEWNAYGEALDINRQKVYQMSIAEQELYNIRHKGEIEQLRAIFKAQKQYSEVMAKNAKDSQDRLNNSKDGGFLSIFGIDKKAVWKQEITDFTNNSKVASDDAYRALLELQKRGQTLTAEEEKYLYEIEKSRAVMLDPDLPGAKKTTGKTLDTTKKTKSGKSDAEKQIDQANEMYKKLVKASEDFGATQLLESLSQNEKELQAERDKYQKQIDQWEEFKAQKGASKEQQAEADGRIALLEVERESAVSALKVKQATDTNRKIEELNTSLSNKHASELQKERDNINKFYDELEREAAEDAAVLVKLKEERAKALADATVREENRIKDETKRLQNETENSTFNKYSKRLEKIRVAYATELEELKAKFDAELLETEAFEQAKAALKAKYDAQTANVELEKQKEKKGALLDIAQSTADAIFSITANNRQAELDAVLSNLDKQREKELSNKNLTENQKKSINDKYDKQVKAEKLKAWKADQKASIIQSIINTALAVTKVIPNPFAMAAAAAAGLLQTGVIAAQKPPQFAKGGFIPDGPSHAQGGLDIVDRRNKLIANIEGGEPILSRDTYANNKDVVDALIYSSQRRNGASIGINSDAIIAEESSRRGTSGNVVIPAPVQNYTGAEQISYEQLAKIMKGYVDDRISKIEVVQNYHLTQEHNQKIVNIENSVDS</sequence>
<name>A0A653YP05_SPHMU</name>
<organism evidence="4 5">
    <name type="scientific">Sphingobacterium multivorum</name>
    <dbReference type="NCBI Taxonomy" id="28454"/>
    <lineage>
        <taxon>Bacteria</taxon>
        <taxon>Pseudomonadati</taxon>
        <taxon>Bacteroidota</taxon>
        <taxon>Sphingobacteriia</taxon>
        <taxon>Sphingobacteriales</taxon>
        <taxon>Sphingobacteriaceae</taxon>
        <taxon>Sphingobacterium</taxon>
    </lineage>
</organism>
<dbReference type="Proteomes" id="UP000432350">
    <property type="component" value="Unassembled WGS sequence"/>
</dbReference>
<dbReference type="Pfam" id="PF10145">
    <property type="entry name" value="PhageMin_Tail"/>
    <property type="match status" value="1"/>
</dbReference>
<dbReference type="EMBL" id="CABWMV010000003">
    <property type="protein sequence ID" value="VXC44318.1"/>
    <property type="molecule type" value="Genomic_DNA"/>
</dbReference>
<dbReference type="AlphaFoldDB" id="A0A653YP05"/>
<feature type="compositionally biased region" description="Basic and acidic residues" evidence="2">
    <location>
        <begin position="644"/>
        <end position="657"/>
    </location>
</feature>
<dbReference type="RefSeq" id="WP_159333249.1">
    <property type="nucleotide sequence ID" value="NZ_LR733857.1"/>
</dbReference>